<proteinExistence type="predicted"/>
<keyword evidence="1" id="KW-1133">Transmembrane helix</keyword>
<organism evidence="2 3">
    <name type="scientific">Roseomonas populi</name>
    <dbReference type="NCBI Taxonomy" id="3121582"/>
    <lineage>
        <taxon>Bacteria</taxon>
        <taxon>Pseudomonadati</taxon>
        <taxon>Pseudomonadota</taxon>
        <taxon>Alphaproteobacteria</taxon>
        <taxon>Acetobacterales</taxon>
        <taxon>Roseomonadaceae</taxon>
        <taxon>Roseomonas</taxon>
    </lineage>
</organism>
<keyword evidence="1" id="KW-0472">Membrane</keyword>
<dbReference type="Proteomes" id="UP001524642">
    <property type="component" value="Unassembled WGS sequence"/>
</dbReference>
<comment type="caution">
    <text evidence="2">The sequence shown here is derived from an EMBL/GenBank/DDBJ whole genome shotgun (WGS) entry which is preliminary data.</text>
</comment>
<name>A0ABT1XAH0_9PROT</name>
<keyword evidence="1" id="KW-0812">Transmembrane</keyword>
<feature type="transmembrane region" description="Helical" evidence="1">
    <location>
        <begin position="20"/>
        <end position="43"/>
    </location>
</feature>
<evidence type="ECO:0000313" key="3">
    <source>
        <dbReference type="Proteomes" id="UP001524642"/>
    </source>
</evidence>
<evidence type="ECO:0000256" key="1">
    <source>
        <dbReference type="SAM" id="Phobius"/>
    </source>
</evidence>
<dbReference type="RefSeq" id="WP_257718406.1">
    <property type="nucleotide sequence ID" value="NZ_JANJOU010000024.1"/>
</dbReference>
<protein>
    <submittedName>
        <fullName evidence="2">Uncharacterized protein</fullName>
    </submittedName>
</protein>
<dbReference type="EMBL" id="JANJOU010000024">
    <property type="protein sequence ID" value="MCR0984751.1"/>
    <property type="molecule type" value="Genomic_DNA"/>
</dbReference>
<reference evidence="2 3" key="1">
    <citation type="submission" date="2022-06" db="EMBL/GenBank/DDBJ databases">
        <title>Roseomonas CN29.</title>
        <authorList>
            <person name="Cheng Y."/>
            <person name="He X."/>
        </authorList>
    </citation>
    <scope>NUCLEOTIDE SEQUENCE [LARGE SCALE GENOMIC DNA]</scope>
    <source>
        <strain evidence="2 3">CN29</strain>
    </source>
</reference>
<keyword evidence="3" id="KW-1185">Reference proteome</keyword>
<gene>
    <name evidence="2" type="ORF">NRP21_22080</name>
</gene>
<accession>A0ABT1XAH0</accession>
<evidence type="ECO:0000313" key="2">
    <source>
        <dbReference type="EMBL" id="MCR0984751.1"/>
    </source>
</evidence>
<sequence length="45" mass="4389">MMLDSPGEAEGRTPFGNTVPPVAVVLLAVGLLRAGILGGVALATG</sequence>